<name>A0A255YR07_9SPHN</name>
<keyword evidence="3" id="KW-1185">Reference proteome</keyword>
<evidence type="ECO:0000256" key="1">
    <source>
        <dbReference type="SAM" id="SignalP"/>
    </source>
</evidence>
<feature type="chain" id="PRO_5013191573" evidence="1">
    <location>
        <begin position="19"/>
        <end position="292"/>
    </location>
</feature>
<dbReference type="EMBL" id="NOXT01000091">
    <property type="protein sequence ID" value="OYQ31144.1"/>
    <property type="molecule type" value="Genomic_DNA"/>
</dbReference>
<dbReference type="InterPro" id="IPR052022">
    <property type="entry name" value="26kDa_periplasmic_antigen"/>
</dbReference>
<dbReference type="PANTHER" id="PTHR34387:SF2">
    <property type="entry name" value="SLR1258 PROTEIN"/>
    <property type="match status" value="1"/>
</dbReference>
<dbReference type="PANTHER" id="PTHR34387">
    <property type="entry name" value="SLR1258 PROTEIN"/>
    <property type="match status" value="1"/>
</dbReference>
<evidence type="ECO:0000313" key="3">
    <source>
        <dbReference type="Proteomes" id="UP000216991"/>
    </source>
</evidence>
<dbReference type="OrthoDB" id="7620453at2"/>
<dbReference type="AlphaFoldDB" id="A0A255YR07"/>
<dbReference type="InterPro" id="IPR007497">
    <property type="entry name" value="SIMPL/DUF541"/>
</dbReference>
<protein>
    <submittedName>
        <fullName evidence="2">SIMPL domain-containing protein</fullName>
    </submittedName>
</protein>
<proteinExistence type="predicted"/>
<gene>
    <name evidence="2" type="ORF">CHU93_05270</name>
</gene>
<keyword evidence="1" id="KW-0732">Signal</keyword>
<organism evidence="2 3">
    <name type="scientific">Sandarakinorhabdus cyanobacteriorum</name>
    <dbReference type="NCBI Taxonomy" id="1981098"/>
    <lineage>
        <taxon>Bacteria</taxon>
        <taxon>Pseudomonadati</taxon>
        <taxon>Pseudomonadota</taxon>
        <taxon>Alphaproteobacteria</taxon>
        <taxon>Sphingomonadales</taxon>
        <taxon>Sphingosinicellaceae</taxon>
        <taxon>Sandarakinorhabdus</taxon>
    </lineage>
</organism>
<dbReference type="Gene3D" id="3.30.70.2970">
    <property type="entry name" value="Protein of unknown function (DUF541), domain 2"/>
    <property type="match status" value="1"/>
</dbReference>
<sequence length="292" mass="30895">MKHSLALLAAIVASAAAAQTPPATIGQPFIPAPWWMKDPVIAAMGHVRTEVPANRAAFAARFSVVGKTAADATTAATAKARELDAALAALGKDKLRLTTSLATRPLYEQYRTRDGQMQENARADQIEAYEVTAVLQVEVRDTAVLERAYRLSVAARPSAIDQVRYSLDESNELKTWLYEAAVKDAARRARLATTAAGGRLGPVKVIDPSGGVCQTQVLAGWPSYGAGGRPQDVEAPAFEARAAMDMPAPAVMAPPPPPSLEKMAEAVQVTLTPPLYPLNAEACVIYGLSPAP</sequence>
<feature type="signal peptide" evidence="1">
    <location>
        <begin position="1"/>
        <end position="18"/>
    </location>
</feature>
<reference evidence="2 3" key="1">
    <citation type="submission" date="2017-07" db="EMBL/GenBank/DDBJ databases">
        <title>Sandarakinorhabdus cyanobacteriorum sp. nov., a novel bacterium isolated from cyanobacterial aggregates in a eutrophic lake.</title>
        <authorList>
            <person name="Cai H."/>
        </authorList>
    </citation>
    <scope>NUCLEOTIDE SEQUENCE [LARGE SCALE GENOMIC DNA]</scope>
    <source>
        <strain evidence="2 3">TH057</strain>
    </source>
</reference>
<dbReference type="Pfam" id="PF04402">
    <property type="entry name" value="SIMPL"/>
    <property type="match status" value="1"/>
</dbReference>
<dbReference type="Proteomes" id="UP000216991">
    <property type="component" value="Unassembled WGS sequence"/>
</dbReference>
<dbReference type="RefSeq" id="WP_094473096.1">
    <property type="nucleotide sequence ID" value="NZ_NOXT01000091.1"/>
</dbReference>
<dbReference type="GO" id="GO:0006974">
    <property type="term" value="P:DNA damage response"/>
    <property type="evidence" value="ECO:0007669"/>
    <property type="project" value="TreeGrafter"/>
</dbReference>
<evidence type="ECO:0000313" key="2">
    <source>
        <dbReference type="EMBL" id="OYQ31144.1"/>
    </source>
</evidence>
<comment type="caution">
    <text evidence="2">The sequence shown here is derived from an EMBL/GenBank/DDBJ whole genome shotgun (WGS) entry which is preliminary data.</text>
</comment>
<accession>A0A255YR07</accession>